<evidence type="ECO:0000313" key="1">
    <source>
        <dbReference type="EMBL" id="CUV03314.1"/>
    </source>
</evidence>
<reference evidence="1" key="1">
    <citation type="submission" date="2015-10" db="EMBL/GenBank/DDBJ databases">
        <authorList>
            <person name="Gilbert D.G."/>
        </authorList>
    </citation>
    <scope>NUCLEOTIDE SEQUENCE</scope>
</reference>
<organism evidence="1">
    <name type="scientific">hydrothermal vent metagenome</name>
    <dbReference type="NCBI Taxonomy" id="652676"/>
    <lineage>
        <taxon>unclassified sequences</taxon>
        <taxon>metagenomes</taxon>
        <taxon>ecological metagenomes</taxon>
    </lineage>
</organism>
<accession>A0A160VAU2</accession>
<dbReference type="EMBL" id="FAXA01000390">
    <property type="protein sequence ID" value="CUV03314.1"/>
    <property type="molecule type" value="Genomic_DNA"/>
</dbReference>
<dbReference type="AlphaFoldDB" id="A0A160VAU2"/>
<protein>
    <recommendedName>
        <fullName evidence="2">DUF1801 domain-containing protein</fullName>
    </recommendedName>
</protein>
<dbReference type="SUPFAM" id="SSF159888">
    <property type="entry name" value="YdhG-like"/>
    <property type="match status" value="1"/>
</dbReference>
<proteinExistence type="predicted"/>
<evidence type="ECO:0008006" key="2">
    <source>
        <dbReference type="Google" id="ProtNLM"/>
    </source>
</evidence>
<gene>
    <name evidence="1" type="ORF">MGWOODY_Clf1957</name>
</gene>
<dbReference type="Gene3D" id="3.90.1150.200">
    <property type="match status" value="1"/>
</dbReference>
<name>A0A160VAU2_9ZZZZ</name>
<sequence length="56" mass="6219">MTQPEQQSANDFVDALSEDQRTALIAVRNVILENLPDGYEETIQHGMPTHVIPLAT</sequence>